<dbReference type="Pfam" id="PF13041">
    <property type="entry name" value="PPR_2"/>
    <property type="match status" value="3"/>
</dbReference>
<evidence type="ECO:0000256" key="2">
    <source>
        <dbReference type="PROSITE-ProRule" id="PRU00708"/>
    </source>
</evidence>
<name>A0ABQ9NAP5_HEVBR</name>
<keyword evidence="1" id="KW-0677">Repeat</keyword>
<dbReference type="Proteomes" id="UP001174677">
    <property type="component" value="Chromosome 2"/>
</dbReference>
<dbReference type="InterPro" id="IPR046848">
    <property type="entry name" value="E_motif"/>
</dbReference>
<feature type="repeat" description="PPR" evidence="2">
    <location>
        <begin position="269"/>
        <end position="303"/>
    </location>
</feature>
<accession>A0ABQ9NAP5</accession>
<sequence length="454" mass="50224">MPLKDVVSWNIMLSAFNKTRNPARVCKYFKEMQRVGIIPNEYTFSIVLSAVLDKIFNITVPQIHARVISLGLNLSLFVGSALIRAYAAVGDQMALSRVFDEMSAKNITSWNALVSGYMELGCISEAQRVFDVMPEKNTVSWTILVNGYIANRRINEARSLFNKMSNRNVVSWTVMISGYVQNERFVDSLKLFCLMVQSDTGPNHFTFSSVLDACAGCSSLLMGQQVHSVILKAGVPHDVVLLTSLVDMYGKCGDIVAAFCIFESMKNKNLMSWNSIIGGYARHGLATRALEEFERMIKSGVRPDQVTFLNILSACGHGGLVEEGEKHFGSMGAKYGIKAGLEHYTCMVDLYGRAGQLDKAEELIKGMPYEPDVVVWGALLGACGIHSSLELGAFAARGINKLKEDHPVAYSMLSKIHGERGEWNGIVGLRKMMKQRHVKNQKAGSWIESPLSVR</sequence>
<reference evidence="3" key="1">
    <citation type="journal article" date="2023" name="Plant Biotechnol. J.">
        <title>Chromosome-level wild Hevea brasiliensis genome provides new tools for genomic-assisted breeding and valuable loci to elevate rubber yield.</title>
        <authorList>
            <person name="Cheng H."/>
            <person name="Song X."/>
            <person name="Hu Y."/>
            <person name="Wu T."/>
            <person name="Yang Q."/>
            <person name="An Z."/>
            <person name="Feng S."/>
            <person name="Deng Z."/>
            <person name="Wu W."/>
            <person name="Zeng X."/>
            <person name="Tu M."/>
            <person name="Wang X."/>
            <person name="Huang H."/>
        </authorList>
    </citation>
    <scope>NUCLEOTIDE SEQUENCE</scope>
    <source>
        <strain evidence="3">MT/VB/25A 57/8</strain>
    </source>
</reference>
<organism evidence="3 4">
    <name type="scientific">Hevea brasiliensis</name>
    <name type="common">Para rubber tree</name>
    <name type="synonym">Siphonia brasiliensis</name>
    <dbReference type="NCBI Taxonomy" id="3981"/>
    <lineage>
        <taxon>Eukaryota</taxon>
        <taxon>Viridiplantae</taxon>
        <taxon>Streptophyta</taxon>
        <taxon>Embryophyta</taxon>
        <taxon>Tracheophyta</taxon>
        <taxon>Spermatophyta</taxon>
        <taxon>Magnoliopsida</taxon>
        <taxon>eudicotyledons</taxon>
        <taxon>Gunneridae</taxon>
        <taxon>Pentapetalae</taxon>
        <taxon>rosids</taxon>
        <taxon>fabids</taxon>
        <taxon>Malpighiales</taxon>
        <taxon>Euphorbiaceae</taxon>
        <taxon>Crotonoideae</taxon>
        <taxon>Micrandreae</taxon>
        <taxon>Hevea</taxon>
    </lineage>
</organism>
<comment type="caution">
    <text evidence="3">The sequence shown here is derived from an EMBL/GenBank/DDBJ whole genome shotgun (WGS) entry which is preliminary data.</text>
</comment>
<gene>
    <name evidence="3" type="ORF">P3X46_003312</name>
</gene>
<dbReference type="Pfam" id="PF01535">
    <property type="entry name" value="PPR"/>
    <property type="match status" value="2"/>
</dbReference>
<proteinExistence type="predicted"/>
<dbReference type="NCBIfam" id="TIGR00756">
    <property type="entry name" value="PPR"/>
    <property type="match status" value="6"/>
</dbReference>
<dbReference type="InterPro" id="IPR002885">
    <property type="entry name" value="PPR_rpt"/>
</dbReference>
<dbReference type="Pfam" id="PF13812">
    <property type="entry name" value="PPR_3"/>
    <property type="match status" value="1"/>
</dbReference>
<dbReference type="PANTHER" id="PTHR47926">
    <property type="entry name" value="PENTATRICOPEPTIDE REPEAT-CONTAINING PROTEIN"/>
    <property type="match status" value="1"/>
</dbReference>
<evidence type="ECO:0000256" key="1">
    <source>
        <dbReference type="ARBA" id="ARBA00022737"/>
    </source>
</evidence>
<feature type="repeat" description="PPR" evidence="2">
    <location>
        <begin position="5"/>
        <end position="39"/>
    </location>
</feature>
<dbReference type="PROSITE" id="PS51375">
    <property type="entry name" value="PPR"/>
    <property type="match status" value="4"/>
</dbReference>
<dbReference type="InterPro" id="IPR046960">
    <property type="entry name" value="PPR_At4g14850-like_plant"/>
</dbReference>
<keyword evidence="4" id="KW-1185">Reference proteome</keyword>
<dbReference type="Gene3D" id="1.25.40.10">
    <property type="entry name" value="Tetratricopeptide repeat domain"/>
    <property type="match status" value="4"/>
</dbReference>
<evidence type="ECO:0000313" key="4">
    <source>
        <dbReference type="Proteomes" id="UP001174677"/>
    </source>
</evidence>
<evidence type="ECO:0008006" key="5">
    <source>
        <dbReference type="Google" id="ProtNLM"/>
    </source>
</evidence>
<evidence type="ECO:0000313" key="3">
    <source>
        <dbReference type="EMBL" id="KAJ9187899.1"/>
    </source>
</evidence>
<feature type="repeat" description="PPR" evidence="2">
    <location>
        <begin position="137"/>
        <end position="171"/>
    </location>
</feature>
<dbReference type="PANTHER" id="PTHR47926:SF511">
    <property type="entry name" value="PENTATRICOPEPTIDE REPEAT-CONTAINING PROTEIN"/>
    <property type="match status" value="1"/>
</dbReference>
<protein>
    <recommendedName>
        <fullName evidence="5">Pentacotripeptide-repeat region of PRORP domain-containing protein</fullName>
    </recommendedName>
</protein>
<dbReference type="EMBL" id="JARPOI010000002">
    <property type="protein sequence ID" value="KAJ9187899.1"/>
    <property type="molecule type" value="Genomic_DNA"/>
</dbReference>
<feature type="repeat" description="PPR" evidence="2">
    <location>
        <begin position="106"/>
        <end position="136"/>
    </location>
</feature>
<dbReference type="InterPro" id="IPR011990">
    <property type="entry name" value="TPR-like_helical_dom_sf"/>
</dbReference>
<dbReference type="Pfam" id="PF20431">
    <property type="entry name" value="E_motif"/>
    <property type="match status" value="1"/>
</dbReference>